<evidence type="ECO:0000313" key="2">
    <source>
        <dbReference type="Proteomes" id="UP000316621"/>
    </source>
</evidence>
<protein>
    <submittedName>
        <fullName evidence="1">Uncharacterized protein</fullName>
    </submittedName>
</protein>
<dbReference type="Proteomes" id="UP000316621">
    <property type="component" value="Chromosome 3"/>
</dbReference>
<sequence>MRGPSLSTTPSLVLESTKICLFSHKNIAKNTEMAETTKPPVSQKRTRKLSSLRLVEEPKGSMSGQYLFEDLKGNLLGRPYYIQGRDLTETYKRPSVILIDFANHHVLITIFCEEEFDVREFLKSSHNTTLTWLHGEKLVKFIRGAVGSSRFIVNMDARLAV</sequence>
<proteinExistence type="predicted"/>
<accession>A0A4Y7J4A1</accession>
<dbReference type="Gramene" id="RZC54485">
    <property type="protein sequence ID" value="RZC54485"/>
    <property type="gene ID" value="C5167_013343"/>
</dbReference>
<dbReference type="EMBL" id="CM010717">
    <property type="protein sequence ID" value="RZC54485.1"/>
    <property type="molecule type" value="Genomic_DNA"/>
</dbReference>
<evidence type="ECO:0000313" key="1">
    <source>
        <dbReference type="EMBL" id="RZC54485.1"/>
    </source>
</evidence>
<gene>
    <name evidence="1" type="ORF">C5167_013343</name>
</gene>
<organism evidence="1 2">
    <name type="scientific">Papaver somniferum</name>
    <name type="common">Opium poppy</name>
    <dbReference type="NCBI Taxonomy" id="3469"/>
    <lineage>
        <taxon>Eukaryota</taxon>
        <taxon>Viridiplantae</taxon>
        <taxon>Streptophyta</taxon>
        <taxon>Embryophyta</taxon>
        <taxon>Tracheophyta</taxon>
        <taxon>Spermatophyta</taxon>
        <taxon>Magnoliopsida</taxon>
        <taxon>Ranunculales</taxon>
        <taxon>Papaveraceae</taxon>
        <taxon>Papaveroideae</taxon>
        <taxon>Papaver</taxon>
    </lineage>
</organism>
<name>A0A4Y7J4A1_PAPSO</name>
<dbReference type="AlphaFoldDB" id="A0A4Y7J4A1"/>
<reference evidence="1 2" key="1">
    <citation type="journal article" date="2018" name="Science">
        <title>The opium poppy genome and morphinan production.</title>
        <authorList>
            <person name="Guo L."/>
            <person name="Winzer T."/>
            <person name="Yang X."/>
            <person name="Li Y."/>
            <person name="Ning Z."/>
            <person name="He Z."/>
            <person name="Teodor R."/>
            <person name="Lu Y."/>
            <person name="Bowser T.A."/>
            <person name="Graham I.A."/>
            <person name="Ye K."/>
        </authorList>
    </citation>
    <scope>NUCLEOTIDE SEQUENCE [LARGE SCALE GENOMIC DNA]</scope>
    <source>
        <strain evidence="2">cv. HN1</strain>
        <tissue evidence="1">Leaves</tissue>
    </source>
</reference>
<keyword evidence="2" id="KW-1185">Reference proteome</keyword>